<dbReference type="Pfam" id="PF21716">
    <property type="entry name" value="dnstrm_HI1420"/>
    <property type="match status" value="1"/>
</dbReference>
<dbReference type="CDD" id="cd00093">
    <property type="entry name" value="HTH_XRE"/>
    <property type="match status" value="1"/>
</dbReference>
<sequence>MTEQLKDFDIAEHLTSEEEIQLYLNEILQEENVELILSALGDIARARNMSQIARDAGMSREGLYKALSGSGNPTFATVMKVMKALNLKFQVQQSHFA</sequence>
<keyword evidence="3" id="KW-1185">Reference proteome</keyword>
<dbReference type="Proteomes" id="UP000189437">
    <property type="component" value="Unassembled WGS sequence"/>
</dbReference>
<dbReference type="RefSeq" id="WP_077426450.1">
    <property type="nucleotide sequence ID" value="NZ_MLHH01000003.1"/>
</dbReference>
<dbReference type="InterPro" id="IPR010982">
    <property type="entry name" value="Lambda_DNA-bd_dom_sf"/>
</dbReference>
<dbReference type="PANTHER" id="PTHR40275:SF1">
    <property type="entry name" value="SSL7038 PROTEIN"/>
    <property type="match status" value="1"/>
</dbReference>
<dbReference type="GO" id="GO:0003677">
    <property type="term" value="F:DNA binding"/>
    <property type="evidence" value="ECO:0007669"/>
    <property type="project" value="InterPro"/>
</dbReference>
<dbReference type="PANTHER" id="PTHR40275">
    <property type="entry name" value="SSL7038 PROTEIN"/>
    <property type="match status" value="1"/>
</dbReference>
<organism evidence="2 3">
    <name type="scientific">Rodentibacter heidelbergensis</name>
    <dbReference type="NCBI Taxonomy" id="1908258"/>
    <lineage>
        <taxon>Bacteria</taxon>
        <taxon>Pseudomonadati</taxon>
        <taxon>Pseudomonadota</taxon>
        <taxon>Gammaproteobacteria</taxon>
        <taxon>Pasteurellales</taxon>
        <taxon>Pasteurellaceae</taxon>
        <taxon>Rodentibacter</taxon>
    </lineage>
</organism>
<dbReference type="EMBL" id="MLHH01000003">
    <property type="protein sequence ID" value="OOF37626.1"/>
    <property type="molecule type" value="Genomic_DNA"/>
</dbReference>
<dbReference type="STRING" id="1908258.BKK48_01485"/>
<reference evidence="2 3" key="1">
    <citation type="submission" date="2016-10" db="EMBL/GenBank/DDBJ databases">
        <title>Rodentibacter gen. nov. and new species.</title>
        <authorList>
            <person name="Christensen H."/>
        </authorList>
    </citation>
    <scope>NUCLEOTIDE SEQUENCE [LARGE SCALE GENOMIC DNA]</scope>
    <source>
        <strain evidence="2 3">Ac69</strain>
    </source>
</reference>
<evidence type="ECO:0000259" key="1">
    <source>
        <dbReference type="PROSITE" id="PS50943"/>
    </source>
</evidence>
<feature type="domain" description="HTH cro/C1-type" evidence="1">
    <location>
        <begin position="49"/>
        <end position="96"/>
    </location>
</feature>
<dbReference type="NCBIfam" id="TIGR02684">
    <property type="entry name" value="dnstrm_HI1420"/>
    <property type="match status" value="1"/>
</dbReference>
<dbReference type="InterPro" id="IPR001387">
    <property type="entry name" value="Cro/C1-type_HTH"/>
</dbReference>
<dbReference type="AlphaFoldDB" id="A0A1V3ICI0"/>
<accession>A0A1V3ICI0</accession>
<evidence type="ECO:0000313" key="2">
    <source>
        <dbReference type="EMBL" id="OOF37626.1"/>
    </source>
</evidence>
<gene>
    <name evidence="2" type="ORF">BKK48_01485</name>
</gene>
<comment type="caution">
    <text evidence="2">The sequence shown here is derived from an EMBL/GenBank/DDBJ whole genome shotgun (WGS) entry which is preliminary data.</text>
</comment>
<dbReference type="InterPro" id="IPR014057">
    <property type="entry name" value="HI1420"/>
</dbReference>
<proteinExistence type="predicted"/>
<dbReference type="Gene3D" id="1.10.260.40">
    <property type="entry name" value="lambda repressor-like DNA-binding domains"/>
    <property type="match status" value="1"/>
</dbReference>
<evidence type="ECO:0000313" key="3">
    <source>
        <dbReference type="Proteomes" id="UP000189437"/>
    </source>
</evidence>
<dbReference type="SUPFAM" id="SSF47413">
    <property type="entry name" value="lambda repressor-like DNA-binding domains"/>
    <property type="match status" value="1"/>
</dbReference>
<dbReference type="PROSITE" id="PS50943">
    <property type="entry name" value="HTH_CROC1"/>
    <property type="match status" value="1"/>
</dbReference>
<protein>
    <submittedName>
        <fullName evidence="2">Putative addiction module antidote protein</fullName>
    </submittedName>
</protein>
<name>A0A1V3ICI0_9PAST</name>
<dbReference type="OrthoDB" id="9798416at2"/>